<feature type="region of interest" description="Disordered" evidence="1">
    <location>
        <begin position="738"/>
        <end position="758"/>
    </location>
</feature>
<name>A0ABQ8UXA3_9AGAR</name>
<feature type="compositionally biased region" description="Basic and acidic residues" evidence="1">
    <location>
        <begin position="388"/>
        <end position="398"/>
    </location>
</feature>
<sequence length="841" mass="93090">MSSTPARPASSTPSPPLPIFTALGKVPSPVSESDGEVETDQLAFTIESPSRPQLQLFKMVFNTGKPLAAYCQDDPLWLLLAEVASPCTNCLKTPGKCKVLPNTPRCTNCSSKKTCSLGKILRYRYFARRCNQDLAYSRRFLELHGTPAHQLAWGIPLTAWREYDAALHARTSSTSILLELRMLDEQDAVEADQQELQEFLALQQNEAAVAAKRKRGRSPMPVPGPSSKKIRSDAPKKRSRRKSPEVGVSVEPPRRVWLVVPPVRSVAPTSPPVPPPASSSQMEVLHRDLPMQGPSDLVRLAAAAEVHSGLVQQAGSSSLARTPIKGTGQDLLSSTMPPILRPALVPRHPASHPYRAENQRLAARVRLLESQLADSQRENSSLTSALRDTSHALESRHREVEQLRSSSQEFLQQQEEYRRIVDQFNTLDRALSGPSDQSLLERFKKVEEDLRITKKDRDDATGKLSTSSRKISELTTALLYQHGITDEGNALSTRQRARLEELQEEVHRTHGRAAFVERMIKEYPDEGYYEVVLPPLSQLEGDLVKVRADLRRVATLAHRLYCSDPATVLHHHNRYIGAIIEAVIAFLRRALETEDPDVMAHNFRLALDYMQTARGIHGDLYIRSLSSLQWFFNNAVDRDEGLYTLMLENSRFDSNRPFLTAAQHAGFTSPPPDSLEPPLHRRMLALSTALPHREGAGRWDDIVPAIPSDDQLTLEWERLMLQYMHHIIDTPLPAPDVATSISSVGPGGESSEGAGEGAAQSFDAGVAPMVEPRSVSSPIRTPLFLPEQESPTSPSPPPPSPSLPPMFRSVAPLTIDLTGDDDELYDAGDVDAGQVLKDEPL</sequence>
<feature type="region of interest" description="Disordered" evidence="1">
    <location>
        <begin position="210"/>
        <end position="248"/>
    </location>
</feature>
<evidence type="ECO:0000256" key="1">
    <source>
        <dbReference type="SAM" id="MobiDB-lite"/>
    </source>
</evidence>
<comment type="caution">
    <text evidence="2">The sequence shown here is derived from an EMBL/GenBank/DDBJ whole genome shotgun (WGS) entry which is preliminary data.</text>
</comment>
<organism evidence="2 3">
    <name type="scientific">Lentinula lateritia</name>
    <dbReference type="NCBI Taxonomy" id="40482"/>
    <lineage>
        <taxon>Eukaryota</taxon>
        <taxon>Fungi</taxon>
        <taxon>Dikarya</taxon>
        <taxon>Basidiomycota</taxon>
        <taxon>Agaricomycotina</taxon>
        <taxon>Agaricomycetes</taxon>
        <taxon>Agaricomycetidae</taxon>
        <taxon>Agaricales</taxon>
        <taxon>Marasmiineae</taxon>
        <taxon>Omphalotaceae</taxon>
        <taxon>Lentinula</taxon>
    </lineage>
</organism>
<keyword evidence="3" id="KW-1185">Reference proteome</keyword>
<evidence type="ECO:0000313" key="3">
    <source>
        <dbReference type="Proteomes" id="UP001150217"/>
    </source>
</evidence>
<accession>A0ABQ8UXA3</accession>
<evidence type="ECO:0000313" key="2">
    <source>
        <dbReference type="EMBL" id="KAJ4464607.1"/>
    </source>
</evidence>
<feature type="compositionally biased region" description="Acidic residues" evidence="1">
    <location>
        <begin position="818"/>
        <end position="829"/>
    </location>
</feature>
<gene>
    <name evidence="2" type="ORF">C8R41DRAFT_926889</name>
</gene>
<feature type="compositionally biased region" description="Polar residues" evidence="1">
    <location>
        <begin position="372"/>
        <end position="387"/>
    </location>
</feature>
<feature type="compositionally biased region" description="Low complexity" evidence="1">
    <location>
        <begin position="1"/>
        <end position="12"/>
    </location>
</feature>
<reference evidence="2" key="1">
    <citation type="submission" date="2022-08" db="EMBL/GenBank/DDBJ databases">
        <title>A Global Phylogenomic Analysis of the Shiitake Genus Lentinula.</title>
        <authorList>
            <consortium name="DOE Joint Genome Institute"/>
            <person name="Sierra-Patev S."/>
            <person name="Min B."/>
            <person name="Naranjo-Ortiz M."/>
            <person name="Looney B."/>
            <person name="Konkel Z."/>
            <person name="Slot J.C."/>
            <person name="Sakamoto Y."/>
            <person name="Steenwyk J.L."/>
            <person name="Rokas A."/>
            <person name="Carro J."/>
            <person name="Camarero S."/>
            <person name="Ferreira P."/>
            <person name="Molpeceres G."/>
            <person name="Ruiz-Duenas F.J."/>
            <person name="Serrano A."/>
            <person name="Henrissat B."/>
            <person name="Drula E."/>
            <person name="Hughes K.W."/>
            <person name="Mata J.L."/>
            <person name="Ishikawa N.K."/>
            <person name="Vargas-Isla R."/>
            <person name="Ushijima S."/>
            <person name="Smith C.A."/>
            <person name="Ahrendt S."/>
            <person name="Andreopoulos W."/>
            <person name="He G."/>
            <person name="Labutti K."/>
            <person name="Lipzen A."/>
            <person name="Ng V."/>
            <person name="Riley R."/>
            <person name="Sandor L."/>
            <person name="Barry K."/>
            <person name="Martinez A.T."/>
            <person name="Xiao Y."/>
            <person name="Gibbons J.G."/>
            <person name="Terashima K."/>
            <person name="Grigoriev I.V."/>
            <person name="Hibbett D.S."/>
        </authorList>
    </citation>
    <scope>NUCLEOTIDE SEQUENCE</scope>
    <source>
        <strain evidence="2">RHP3577 ss4</strain>
    </source>
</reference>
<protein>
    <submittedName>
        <fullName evidence="2">Uncharacterized protein</fullName>
    </submittedName>
</protein>
<feature type="region of interest" description="Disordered" evidence="1">
    <location>
        <begin position="372"/>
        <end position="398"/>
    </location>
</feature>
<feature type="compositionally biased region" description="Pro residues" evidence="1">
    <location>
        <begin position="793"/>
        <end position="804"/>
    </location>
</feature>
<feature type="region of interest" description="Disordered" evidence="1">
    <location>
        <begin position="783"/>
        <end position="841"/>
    </location>
</feature>
<feature type="compositionally biased region" description="Gly residues" evidence="1">
    <location>
        <begin position="745"/>
        <end position="756"/>
    </location>
</feature>
<proteinExistence type="predicted"/>
<dbReference type="EMBL" id="JANVFT010000137">
    <property type="protein sequence ID" value="KAJ4464607.1"/>
    <property type="molecule type" value="Genomic_DNA"/>
</dbReference>
<dbReference type="Proteomes" id="UP001150217">
    <property type="component" value="Unassembled WGS sequence"/>
</dbReference>
<feature type="region of interest" description="Disordered" evidence="1">
    <location>
        <begin position="1"/>
        <end position="22"/>
    </location>
</feature>